<dbReference type="EMBL" id="JACXSS010000001">
    <property type="protein sequence ID" value="MBD9356963.1"/>
    <property type="molecule type" value="Genomic_DNA"/>
</dbReference>
<comment type="caution">
    <text evidence="1">The sequence shown here is derived from an EMBL/GenBank/DDBJ whole genome shotgun (WGS) entry which is preliminary data.</text>
</comment>
<evidence type="ECO:0000313" key="2">
    <source>
        <dbReference type="Proteomes" id="UP000652176"/>
    </source>
</evidence>
<accession>A0ABR9D3X4</accession>
<reference evidence="1 2" key="1">
    <citation type="submission" date="2020-09" db="EMBL/GenBank/DDBJ databases">
        <title>Methylomonas albis sp. nov. and Methylomonas fluvii sp. nov.: Two cold-adapted methanotrophs from the River Elbe and an amended description of Methylovulum psychrotolerans strain Eb1.</title>
        <authorList>
            <person name="Bussmann I.K."/>
            <person name="Klings K.-W."/>
            <person name="Warnstedt J."/>
            <person name="Hoppert M."/>
            <person name="Saborowski A."/>
            <person name="Horn F."/>
            <person name="Liebner S."/>
        </authorList>
    </citation>
    <scope>NUCLEOTIDE SEQUENCE [LARGE SCALE GENOMIC DNA]</scope>
    <source>
        <strain evidence="1 2">EbA</strain>
    </source>
</reference>
<sequence length="116" mass="12764">MSAQPVKKSVVMSSPLASIKPAGTVAMAPDSAERLSYWCDQAEDFLTELSKLRCLSGLLNGQNEHNNITLSELCYLIDPSVERLKDICDELSDLFYQKQVAFVQAADERGNHTDAA</sequence>
<organism evidence="1 2">
    <name type="scientific">Methylomonas albis</name>
    <dbReference type="NCBI Taxonomy" id="1854563"/>
    <lineage>
        <taxon>Bacteria</taxon>
        <taxon>Pseudomonadati</taxon>
        <taxon>Pseudomonadota</taxon>
        <taxon>Gammaproteobacteria</taxon>
        <taxon>Methylococcales</taxon>
        <taxon>Methylococcaceae</taxon>
        <taxon>Methylomonas</taxon>
    </lineage>
</organism>
<proteinExistence type="predicted"/>
<dbReference type="RefSeq" id="WP_192375277.1">
    <property type="nucleotide sequence ID" value="NZ_CAJHIV010000001.1"/>
</dbReference>
<name>A0ABR9D3X4_9GAMM</name>
<protein>
    <submittedName>
        <fullName evidence="1">Uncharacterized protein</fullName>
    </submittedName>
</protein>
<keyword evidence="2" id="KW-1185">Reference proteome</keyword>
<dbReference type="Proteomes" id="UP000652176">
    <property type="component" value="Unassembled WGS sequence"/>
</dbReference>
<gene>
    <name evidence="1" type="ORF">IE877_13930</name>
</gene>
<evidence type="ECO:0000313" key="1">
    <source>
        <dbReference type="EMBL" id="MBD9356963.1"/>
    </source>
</evidence>